<feature type="domain" description="Trehalase-like N-terminal" evidence="3">
    <location>
        <begin position="45"/>
        <end position="172"/>
    </location>
</feature>
<dbReference type="Pfam" id="PF00723">
    <property type="entry name" value="Glyco_hydro_15"/>
    <property type="match status" value="1"/>
</dbReference>
<dbReference type="SUPFAM" id="SSF48208">
    <property type="entry name" value="Six-hairpin glycosidases"/>
    <property type="match status" value="1"/>
</dbReference>
<reference evidence="5" key="1">
    <citation type="submission" date="2016-10" db="EMBL/GenBank/DDBJ databases">
        <authorList>
            <person name="Varghese N."/>
            <person name="Submissions S."/>
        </authorList>
    </citation>
    <scope>NUCLEOTIDE SEQUENCE [LARGE SCALE GENOMIC DNA]</scope>
    <source>
        <strain evidence="5">DSM 45460</strain>
    </source>
</reference>
<dbReference type="InterPro" id="IPR008928">
    <property type="entry name" value="6-hairpin_glycosidase_sf"/>
</dbReference>
<protein>
    <submittedName>
        <fullName evidence="4">Glucoamylase</fullName>
    </submittedName>
</protein>
<dbReference type="GO" id="GO:0005975">
    <property type="term" value="P:carbohydrate metabolic process"/>
    <property type="evidence" value="ECO:0007669"/>
    <property type="project" value="InterPro"/>
</dbReference>
<feature type="domain" description="GH15-like" evidence="2">
    <location>
        <begin position="269"/>
        <end position="637"/>
    </location>
</feature>
<dbReference type="EMBL" id="FNFM01000002">
    <property type="protein sequence ID" value="SDJ85198.1"/>
    <property type="molecule type" value="Genomic_DNA"/>
</dbReference>
<dbReference type="Proteomes" id="UP000199213">
    <property type="component" value="Unassembled WGS sequence"/>
</dbReference>
<evidence type="ECO:0000313" key="5">
    <source>
        <dbReference type="Proteomes" id="UP000199213"/>
    </source>
</evidence>
<evidence type="ECO:0000313" key="4">
    <source>
        <dbReference type="EMBL" id="SDJ85198.1"/>
    </source>
</evidence>
<accession>A0A1G8X3I6</accession>
<keyword evidence="5" id="KW-1185">Reference proteome</keyword>
<evidence type="ECO:0000259" key="2">
    <source>
        <dbReference type="Pfam" id="PF00723"/>
    </source>
</evidence>
<dbReference type="Gene3D" id="1.50.10.10">
    <property type="match status" value="1"/>
</dbReference>
<dbReference type="AlphaFoldDB" id="A0A1G8X3I6"/>
<dbReference type="Pfam" id="PF19291">
    <property type="entry name" value="TREH_N"/>
    <property type="match status" value="1"/>
</dbReference>
<dbReference type="PANTHER" id="PTHR31616:SF0">
    <property type="entry name" value="GLUCAN 1,4-ALPHA-GLUCOSIDASE"/>
    <property type="match status" value="1"/>
</dbReference>
<name>A0A1G8X3I6_ACTMZ</name>
<dbReference type="InterPro" id="IPR045582">
    <property type="entry name" value="Trehalase-like_N"/>
</dbReference>
<dbReference type="GO" id="GO:0004553">
    <property type="term" value="F:hydrolase activity, hydrolyzing O-glycosyl compounds"/>
    <property type="evidence" value="ECO:0007669"/>
    <property type="project" value="UniProtKB-ARBA"/>
</dbReference>
<dbReference type="InterPro" id="IPR011613">
    <property type="entry name" value="GH15-like"/>
</dbReference>
<organism evidence="4 5">
    <name type="scientific">Actinopolyspora mzabensis</name>
    <dbReference type="NCBI Taxonomy" id="995066"/>
    <lineage>
        <taxon>Bacteria</taxon>
        <taxon>Bacillati</taxon>
        <taxon>Actinomycetota</taxon>
        <taxon>Actinomycetes</taxon>
        <taxon>Actinopolysporales</taxon>
        <taxon>Actinopolysporaceae</taxon>
        <taxon>Actinopolyspora</taxon>
    </lineage>
</organism>
<sequence length="659" mass="74425">MGRVRCHRARHGAISDTCSAPQPGDTGDAVSLDPVSEDQRNGGPGPIEHYALLSDLRTAALVGRDGSVDWLCLPRFDSPSCFTRLLGEDNHGHWRIAPTGPVRRVERRYRDNSLVLETDFHTDTGVVRLIDSMPPHEKNHNDEPCVVRTVEGISGEVEIGIRWVVRFAYGHSMPWVRTIREREPIPDEYLLALAGPHTVVLRGDVLPVRKEDERAHEITTTVSGGQRYSWVLQWSSDPDDLPAPMDPVQEVRDNEDFWRDWSRRINYTGPHREPVYRSLATLKALTYAPTGGIIAAPTTSLPEALDGNRNWDYRYCWLRDATLVLLALDNFGCSAEAASWRRWLLRAVAGDPADLQIMYGVGGERHLLEWEPDWLPGYQDVSPVRIGNAAYDQLQLDVFGEVMDALHLARERGVAETPDSWALQRGMLKHLETIWQRPDKGLWEVRGPDRHFTHSRVMVWVAFDRAVRAVEEDDLPGPVDRWREIRDSVREEVLREGFNTELGAFTQYYGGTTLDAATLLIPALGFLPGEDERVRGTVRAVERELRHGVLVDRYSTEPGTNSVDGLTGREGSFLACSFWLVDALALCDRRDEAERMFGELLELRNDVGLFAEEYDPHAERFTGNFPQAFSHLALVNSAAMLYGGHTREESSRRDGGSRR</sequence>
<gene>
    <name evidence="4" type="ORF">SAMN04487820_102369</name>
</gene>
<evidence type="ECO:0000256" key="1">
    <source>
        <dbReference type="SAM" id="MobiDB-lite"/>
    </source>
</evidence>
<proteinExistence type="predicted"/>
<evidence type="ECO:0000259" key="3">
    <source>
        <dbReference type="Pfam" id="PF19291"/>
    </source>
</evidence>
<dbReference type="PANTHER" id="PTHR31616">
    <property type="entry name" value="TREHALASE"/>
    <property type="match status" value="1"/>
</dbReference>
<dbReference type="InterPro" id="IPR012341">
    <property type="entry name" value="6hp_glycosidase-like_sf"/>
</dbReference>
<feature type="region of interest" description="Disordered" evidence="1">
    <location>
        <begin position="12"/>
        <end position="46"/>
    </location>
</feature>